<keyword evidence="2" id="KW-0812">Transmembrane</keyword>
<accession>F8FBA0</accession>
<evidence type="ECO:0000256" key="2">
    <source>
        <dbReference type="SAM" id="Phobius"/>
    </source>
</evidence>
<gene>
    <name evidence="4" type="ordered locus">KNP414_03523</name>
</gene>
<organism evidence="4 5">
    <name type="scientific">Paenibacillus mucilaginosus (strain KNP414)</name>
    <dbReference type="NCBI Taxonomy" id="1036673"/>
    <lineage>
        <taxon>Bacteria</taxon>
        <taxon>Bacillati</taxon>
        <taxon>Bacillota</taxon>
        <taxon>Bacilli</taxon>
        <taxon>Bacillales</taxon>
        <taxon>Paenibacillaceae</taxon>
        <taxon>Paenibacillus</taxon>
    </lineage>
</organism>
<dbReference type="InterPro" id="IPR016174">
    <property type="entry name" value="Di-haem_cyt_TM"/>
</dbReference>
<feature type="transmembrane region" description="Helical" evidence="2">
    <location>
        <begin position="36"/>
        <end position="53"/>
    </location>
</feature>
<dbReference type="PANTHER" id="PTHR43032">
    <property type="entry name" value="PROTEIN-METHIONINE-SULFOXIDE REDUCTASE"/>
    <property type="match status" value="1"/>
</dbReference>
<feature type="domain" description="Oxidoreductase molybdopterin-binding" evidence="3">
    <location>
        <begin position="284"/>
        <end position="430"/>
    </location>
</feature>
<feature type="transmembrane region" description="Helical" evidence="2">
    <location>
        <begin position="108"/>
        <end position="125"/>
    </location>
</feature>
<dbReference type="AlphaFoldDB" id="F8FBA0"/>
<reference evidence="5" key="1">
    <citation type="submission" date="2011-06" db="EMBL/GenBank/DDBJ databases">
        <title>Complete genome sequence of Paenibacillus mucilaginosus KNP414.</title>
        <authorList>
            <person name="Wang J."/>
            <person name="Hu S."/>
            <person name="Hu X."/>
            <person name="Zhang B."/>
            <person name="Dong D."/>
            <person name="Zhang S."/>
            <person name="Zhao K."/>
            <person name="Wu D."/>
        </authorList>
    </citation>
    <scope>NUCLEOTIDE SEQUENCE [LARGE SCALE GENOMIC DNA]</scope>
    <source>
        <strain evidence="5">KNP414</strain>
    </source>
</reference>
<proteinExistence type="predicted"/>
<reference evidence="4 5" key="2">
    <citation type="journal article" date="2013" name="Genome Announc.">
        <title>Genome Sequence of Growth-Improving Paenibacillus mucilaginosus Strain KNP414.</title>
        <authorList>
            <person name="Lu J.J."/>
            <person name="Wang J.F."/>
            <person name="Hu X.F."/>
        </authorList>
    </citation>
    <scope>NUCLEOTIDE SEQUENCE [LARGE SCALE GENOMIC DNA]</scope>
    <source>
        <strain evidence="4 5">KNP414</strain>
    </source>
</reference>
<dbReference type="InterPro" id="IPR000572">
    <property type="entry name" value="OxRdtase_Mopterin-bd_dom"/>
</dbReference>
<evidence type="ECO:0000313" key="4">
    <source>
        <dbReference type="EMBL" id="AEI42067.1"/>
    </source>
</evidence>
<dbReference type="InterPro" id="IPR036374">
    <property type="entry name" value="OxRdtase_Mopterin-bd_sf"/>
</dbReference>
<evidence type="ECO:0000256" key="1">
    <source>
        <dbReference type="SAM" id="MobiDB-lite"/>
    </source>
</evidence>
<dbReference type="PANTHER" id="PTHR43032:SF4">
    <property type="entry name" value="OXIDOREDUCTASE MOLYBDOPTERIN-BINDING DOMAIN-CONTAINING PROTEIN"/>
    <property type="match status" value="1"/>
</dbReference>
<feature type="transmembrane region" description="Helical" evidence="2">
    <location>
        <begin position="131"/>
        <end position="153"/>
    </location>
</feature>
<dbReference type="KEGG" id="pms:KNP414_03523"/>
<dbReference type="RefSeq" id="WP_013917224.1">
    <property type="nucleotide sequence ID" value="NC_015690.1"/>
</dbReference>
<protein>
    <submittedName>
        <fullName evidence="4">Oxidoreductase molybdopterin binding protein</fullName>
    </submittedName>
</protein>
<dbReference type="SUPFAM" id="SSF56524">
    <property type="entry name" value="Oxidoreductase molybdopterin-binding domain"/>
    <property type="match status" value="1"/>
</dbReference>
<dbReference type="Proteomes" id="UP000006620">
    <property type="component" value="Chromosome"/>
</dbReference>
<keyword evidence="2" id="KW-0472">Membrane</keyword>
<name>F8FBA0_PAEMK</name>
<sequence length="447" mass="49824">MTNIVIKEEAERSVKPWKAWLGSVPYGKRLVQLHRWNAWLVTVLAVTGILLFVEPVRELGQGRIWLKDAHVWLGFLSIVVMVLYLPLLRKHWRQLAQRPAQRWNLGGVLFLLAGWSFTGVLLWQLRRLDPAWGNAALLLHDAFTWVGVPYAVYHSISRSRWVKAAKGRPQQVQEPKAEAGAVGEGGLHAASESGGQRLLRQLQEAPISRAAFLRLGAGLLLVLGVGPAFYRWVKQSADTGGTVLEQLAESDGNRMLPEPVPLPASSPPAGGGSQGNFRVYTVTGIPSFTSEDWKFALTGLVDKEQLWDWSAFTDLKRTVQVSDFHCITGWSVYKVTWEGIPLRELLDLAGVKDRAKFVKLYSGDGVYTSGLSLEQARMDDVMVAVLMDGKPIPQQLGGPVRLVVPQMYAYKSVKWLQAIELVEKEHIGYWELRGYEQNAWVKGGGLS</sequence>
<feature type="transmembrane region" description="Helical" evidence="2">
    <location>
        <begin position="69"/>
        <end position="87"/>
    </location>
</feature>
<dbReference type="EMBL" id="CP002869">
    <property type="protein sequence ID" value="AEI42067.1"/>
    <property type="molecule type" value="Genomic_DNA"/>
</dbReference>
<dbReference type="SUPFAM" id="SSF81342">
    <property type="entry name" value="Transmembrane di-heme cytochromes"/>
    <property type="match status" value="1"/>
</dbReference>
<dbReference type="Gene3D" id="3.90.420.10">
    <property type="entry name" value="Oxidoreductase, molybdopterin-binding domain"/>
    <property type="match status" value="1"/>
</dbReference>
<evidence type="ECO:0000313" key="5">
    <source>
        <dbReference type="Proteomes" id="UP000006620"/>
    </source>
</evidence>
<feature type="region of interest" description="Disordered" evidence="1">
    <location>
        <begin position="254"/>
        <end position="273"/>
    </location>
</feature>
<dbReference type="GO" id="GO:0022904">
    <property type="term" value="P:respiratory electron transport chain"/>
    <property type="evidence" value="ECO:0007669"/>
    <property type="project" value="InterPro"/>
</dbReference>
<dbReference type="Pfam" id="PF00174">
    <property type="entry name" value="Oxidored_molyb"/>
    <property type="match status" value="1"/>
</dbReference>
<feature type="region of interest" description="Disordered" evidence="1">
    <location>
        <begin position="167"/>
        <end position="187"/>
    </location>
</feature>
<dbReference type="HOGENOM" id="CLU_646962_0_0_9"/>
<dbReference type="GO" id="GO:0016020">
    <property type="term" value="C:membrane"/>
    <property type="evidence" value="ECO:0007669"/>
    <property type="project" value="InterPro"/>
</dbReference>
<evidence type="ECO:0000259" key="3">
    <source>
        <dbReference type="Pfam" id="PF00174"/>
    </source>
</evidence>
<keyword evidence="2" id="KW-1133">Transmembrane helix</keyword>
<feature type="transmembrane region" description="Helical" evidence="2">
    <location>
        <begin position="211"/>
        <end position="230"/>
    </location>
</feature>
<dbReference type="PATRIC" id="fig|1036673.3.peg.3230"/>